<keyword evidence="7" id="KW-0238">DNA-binding</keyword>
<keyword evidence="14" id="KW-1185">Reference proteome</keyword>
<dbReference type="CDD" id="cd18793">
    <property type="entry name" value="SF2_C_SNF"/>
    <property type="match status" value="1"/>
</dbReference>
<gene>
    <name evidence="13" type="ORF">ALECFALPRED_010738</name>
</gene>
<feature type="domain" description="Helicase C-terminal" evidence="12">
    <location>
        <begin position="1616"/>
        <end position="1762"/>
    </location>
</feature>
<keyword evidence="3" id="KW-0547">Nucleotide-binding</keyword>
<dbReference type="InterPro" id="IPR038718">
    <property type="entry name" value="SNF2-like_sf"/>
</dbReference>
<feature type="region of interest" description="Disordered" evidence="10">
    <location>
        <begin position="1552"/>
        <end position="1572"/>
    </location>
</feature>
<evidence type="ECO:0000259" key="12">
    <source>
        <dbReference type="PROSITE" id="PS51194"/>
    </source>
</evidence>
<keyword evidence="9" id="KW-0175">Coiled coil</keyword>
<feature type="region of interest" description="Disordered" evidence="10">
    <location>
        <begin position="1924"/>
        <end position="1956"/>
    </location>
</feature>
<evidence type="ECO:0000256" key="1">
    <source>
        <dbReference type="ARBA" id="ARBA00004123"/>
    </source>
</evidence>
<dbReference type="InterPro" id="IPR000330">
    <property type="entry name" value="SNF2_N"/>
</dbReference>
<dbReference type="InterPro" id="IPR001650">
    <property type="entry name" value="Helicase_C-like"/>
</dbReference>
<evidence type="ECO:0000256" key="2">
    <source>
        <dbReference type="ARBA" id="ARBA00007025"/>
    </source>
</evidence>
<dbReference type="InterPro" id="IPR049730">
    <property type="entry name" value="SNF2/RAD54-like_C"/>
</dbReference>
<dbReference type="GO" id="GO:0003677">
    <property type="term" value="F:DNA binding"/>
    <property type="evidence" value="ECO:0007669"/>
    <property type="project" value="UniProtKB-KW"/>
</dbReference>
<feature type="compositionally biased region" description="Low complexity" evidence="10">
    <location>
        <begin position="913"/>
        <end position="925"/>
    </location>
</feature>
<dbReference type="OrthoDB" id="2020972at2759"/>
<dbReference type="Gene3D" id="3.40.50.10810">
    <property type="entry name" value="Tandem AAA-ATPase domain"/>
    <property type="match status" value="1"/>
</dbReference>
<evidence type="ECO:0000256" key="6">
    <source>
        <dbReference type="ARBA" id="ARBA00022840"/>
    </source>
</evidence>
<dbReference type="GO" id="GO:0016887">
    <property type="term" value="F:ATP hydrolysis activity"/>
    <property type="evidence" value="ECO:0007669"/>
    <property type="project" value="InterPro"/>
</dbReference>
<evidence type="ECO:0000256" key="10">
    <source>
        <dbReference type="SAM" id="MobiDB-lite"/>
    </source>
</evidence>
<dbReference type="GO" id="GO:0005524">
    <property type="term" value="F:ATP binding"/>
    <property type="evidence" value="ECO:0007669"/>
    <property type="project" value="UniProtKB-KW"/>
</dbReference>
<evidence type="ECO:0000313" key="14">
    <source>
        <dbReference type="Proteomes" id="UP000664203"/>
    </source>
</evidence>
<evidence type="ECO:0000259" key="11">
    <source>
        <dbReference type="PROSITE" id="PS51192"/>
    </source>
</evidence>
<dbReference type="PROSITE" id="PS51194">
    <property type="entry name" value="HELICASE_CTER"/>
    <property type="match status" value="1"/>
</dbReference>
<comment type="caution">
    <text evidence="13">The sequence shown here is derived from an EMBL/GenBank/DDBJ whole genome shotgun (WGS) entry which is preliminary data.</text>
</comment>
<dbReference type="PROSITE" id="PS51192">
    <property type="entry name" value="HELICASE_ATP_BIND_1"/>
    <property type="match status" value="1"/>
</dbReference>
<feature type="region of interest" description="Disordered" evidence="10">
    <location>
        <begin position="454"/>
        <end position="480"/>
    </location>
</feature>
<feature type="region of interest" description="Disordered" evidence="10">
    <location>
        <begin position="1123"/>
        <end position="1168"/>
    </location>
</feature>
<keyword evidence="5" id="KW-0347">Helicase</keyword>
<feature type="compositionally biased region" description="Polar residues" evidence="10">
    <location>
        <begin position="2123"/>
        <end position="2148"/>
    </location>
</feature>
<dbReference type="SUPFAM" id="SSF47769">
    <property type="entry name" value="SAM/Pointed domain"/>
    <property type="match status" value="1"/>
</dbReference>
<evidence type="ECO:0000256" key="8">
    <source>
        <dbReference type="ARBA" id="ARBA00023242"/>
    </source>
</evidence>
<protein>
    <submittedName>
        <fullName evidence="13">Uncharacterized protein</fullName>
    </submittedName>
</protein>
<dbReference type="GO" id="GO:0004386">
    <property type="term" value="F:helicase activity"/>
    <property type="evidence" value="ECO:0007669"/>
    <property type="project" value="UniProtKB-KW"/>
</dbReference>
<feature type="compositionally biased region" description="Basic and acidic residues" evidence="10">
    <location>
        <begin position="2174"/>
        <end position="2199"/>
    </location>
</feature>
<dbReference type="InterPro" id="IPR056026">
    <property type="entry name" value="DUF7607"/>
</dbReference>
<dbReference type="Pfam" id="PF00271">
    <property type="entry name" value="Helicase_C"/>
    <property type="match status" value="1"/>
</dbReference>
<feature type="compositionally biased region" description="Low complexity" evidence="10">
    <location>
        <begin position="2159"/>
        <end position="2168"/>
    </location>
</feature>
<dbReference type="PANTHER" id="PTHR45797">
    <property type="entry name" value="RAD54-LIKE"/>
    <property type="match status" value="1"/>
</dbReference>
<accession>A0A8H3IK21</accession>
<dbReference type="SUPFAM" id="SSF52540">
    <property type="entry name" value="P-loop containing nucleoside triphosphate hydrolases"/>
    <property type="match status" value="2"/>
</dbReference>
<feature type="region of interest" description="Disordered" evidence="10">
    <location>
        <begin position="283"/>
        <end position="306"/>
    </location>
</feature>
<dbReference type="InterPro" id="IPR013761">
    <property type="entry name" value="SAM/pointed_sf"/>
</dbReference>
<keyword evidence="6" id="KW-0067">ATP-binding</keyword>
<dbReference type="SMART" id="SM00487">
    <property type="entry name" value="DEXDc"/>
    <property type="match status" value="1"/>
</dbReference>
<evidence type="ECO:0000256" key="4">
    <source>
        <dbReference type="ARBA" id="ARBA00022801"/>
    </source>
</evidence>
<dbReference type="Proteomes" id="UP000664203">
    <property type="component" value="Unassembled WGS sequence"/>
</dbReference>
<dbReference type="EMBL" id="CAJPDR010000091">
    <property type="protein sequence ID" value="CAF9916494.1"/>
    <property type="molecule type" value="Genomic_DNA"/>
</dbReference>
<evidence type="ECO:0000256" key="9">
    <source>
        <dbReference type="SAM" id="Coils"/>
    </source>
</evidence>
<feature type="domain" description="Helicase ATP-binding" evidence="11">
    <location>
        <begin position="1209"/>
        <end position="1413"/>
    </location>
</feature>
<dbReference type="InterPro" id="IPR014001">
    <property type="entry name" value="Helicase_ATP-bd"/>
</dbReference>
<dbReference type="GO" id="GO:0005634">
    <property type="term" value="C:nucleus"/>
    <property type="evidence" value="ECO:0007669"/>
    <property type="project" value="UniProtKB-SubCell"/>
</dbReference>
<dbReference type="InterPro" id="IPR044574">
    <property type="entry name" value="ARIP4-like"/>
</dbReference>
<dbReference type="InterPro" id="IPR027417">
    <property type="entry name" value="P-loop_NTPase"/>
</dbReference>
<evidence type="ECO:0000256" key="7">
    <source>
        <dbReference type="ARBA" id="ARBA00023125"/>
    </source>
</evidence>
<comment type="similarity">
    <text evidence="2">Belongs to the SNF2/RAD54 helicase family.</text>
</comment>
<feature type="region of interest" description="Disordered" evidence="10">
    <location>
        <begin position="903"/>
        <end position="925"/>
    </location>
</feature>
<dbReference type="Gene3D" id="3.40.50.300">
    <property type="entry name" value="P-loop containing nucleotide triphosphate hydrolases"/>
    <property type="match status" value="1"/>
</dbReference>
<dbReference type="Pfam" id="PF24580">
    <property type="entry name" value="DUF7607"/>
    <property type="match status" value="1"/>
</dbReference>
<evidence type="ECO:0000313" key="13">
    <source>
        <dbReference type="EMBL" id="CAF9916494.1"/>
    </source>
</evidence>
<keyword evidence="8" id="KW-0539">Nucleus</keyword>
<evidence type="ECO:0000256" key="3">
    <source>
        <dbReference type="ARBA" id="ARBA00022741"/>
    </source>
</evidence>
<feature type="compositionally biased region" description="Basic and acidic residues" evidence="10">
    <location>
        <begin position="1134"/>
        <end position="1153"/>
    </location>
</feature>
<dbReference type="PANTHER" id="PTHR45797:SF1">
    <property type="entry name" value="HELICASE ARIP4"/>
    <property type="match status" value="1"/>
</dbReference>
<evidence type="ECO:0000256" key="5">
    <source>
        <dbReference type="ARBA" id="ARBA00022806"/>
    </source>
</evidence>
<organism evidence="13 14">
    <name type="scientific">Alectoria fallacina</name>
    <dbReference type="NCBI Taxonomy" id="1903189"/>
    <lineage>
        <taxon>Eukaryota</taxon>
        <taxon>Fungi</taxon>
        <taxon>Dikarya</taxon>
        <taxon>Ascomycota</taxon>
        <taxon>Pezizomycotina</taxon>
        <taxon>Lecanoromycetes</taxon>
        <taxon>OSLEUM clade</taxon>
        <taxon>Lecanoromycetidae</taxon>
        <taxon>Lecanorales</taxon>
        <taxon>Lecanorineae</taxon>
        <taxon>Parmeliaceae</taxon>
        <taxon>Alectoria</taxon>
    </lineage>
</organism>
<dbReference type="SMART" id="SM00490">
    <property type="entry name" value="HELICc"/>
    <property type="match status" value="1"/>
</dbReference>
<comment type="subcellular location">
    <subcellularLocation>
        <location evidence="1">Nucleus</location>
    </subcellularLocation>
</comment>
<name>A0A8H3IK21_9LECA</name>
<feature type="coiled-coil region" evidence="9">
    <location>
        <begin position="685"/>
        <end position="719"/>
    </location>
</feature>
<proteinExistence type="inferred from homology"/>
<reference evidence="13" key="1">
    <citation type="submission" date="2021-03" db="EMBL/GenBank/DDBJ databases">
        <authorList>
            <person name="Tagirdzhanova G."/>
        </authorList>
    </citation>
    <scope>NUCLEOTIDE SEQUENCE</scope>
</reference>
<dbReference type="Pfam" id="PF00176">
    <property type="entry name" value="SNF2-rel_dom"/>
    <property type="match status" value="1"/>
</dbReference>
<feature type="region of interest" description="Disordered" evidence="10">
    <location>
        <begin position="2109"/>
        <end position="2219"/>
    </location>
</feature>
<sequence>MAFIQPSIEGPSSPIQDPWYWTVDQVVFALTDHDSPLLRANAQLILPDVNILAKALRENDVTGGALLQKVDDDCLRDVFGIKSMGHRVSITDLIDQLQDLSPKFHEKAQRSARLSNVSLSSRIGSPYFATPSSLEPRAKSMALGLMLSPVNSSAQRQDHFGLGQSPAHLRSVLEEGPELQVQEFGPPNTITSRSLEATQRGEDLGSNRIEKNLDEVKPEKTTTNFGAITSGHEGPSLSSTNNASNLEQAERRFHQGETIVVDETGRKRRRLMIAQPGTLRPTQTVAAKSPKFDEPPSSPETLRKDTNANTSFESNFLSTSDCPIFENELLVDTQEPPVPVEAATLISDPASDSAEPGAVSINENGRKRMRPILVHEVDLGSEDQQTVNRILTKANDTFGSAAPDLGEVEHINHVLQRSYGKKAKRKADHIYLGFESMPIDDLVYGDVALGKGLDEEKPAGTSSQLEQSDESDDFNIDPNNDVGKGQRLYVNARMKYLLRGQRALLERDGRDHIGIIPYPDRISRKNCPLSITIFSPSSQGITASRANRSQWIKDKVVLDATEADGRTSNMFNVVDPALARDESEDPEWKALEKWNFMDGKDEVLPVYGDSGSEGEYDLETWREMEEERGQIARPLGTSKSAKLTSAVVQGAIDAAMEQIVRDWTLTRLPKLRLREWRLWTKSRRDRDTQSQIESLTRDVEKLETRIASLRKEIAREEWSKSSQVNKLSKIIQPSIFDREDRKWNIATLKLQKAPEKPLPAPRQSKIAKSLEPEEVLEDGEEVLTGDTERSDISEDDLKDFIVEDDADGDAYQPVIVDDDLTMADVEDDMDSDTLIVDEPKPRTPIERIKNFSQPGPSPSNVIDLTQQSDPVEPEVFAPKPEPSYAIQTPPLYGSENDSEIFQRSRSKKPVFRVPSTVPKSPTKTTEVISLESDSNDSVGHVNLDPPDQFPALNDVDRIRDMDPADLVARQDRKRLLIWTVAHTLASQRQAAFTYLNKMSMEVSRANVRSGLAELCHHKRRLKNMDNEDSDSVMRVAAWHVCWTIPVKVTPEGLQTPHIIATLEDDDGYEPFYDFLLECLQHYQNAPALPSRRTPMKKRLLALREESDESPQVSSFRKRKYLVTESQETLNKRHTAQERMRGDEERRRREELKSRLSTMSSHAGDPREVIVNPGKLEDEEFVRLNPTFGNGARMKPHQKEGLQFMWREITGDHQNLQGCLLAHAQGLGKTMQVISLLVTIAEASISENKDIRQQIPFELRKNRTLILCPVTLVENWWDELLIWPPTMSNPLGKLRKVSSAIGLTLRLREIETWSNEGGVLILGYPTFTELIQNKPRANRPPALEEAPHLRIKKALLEGPSLVVADEAHTFKNRASDINRAINQVKTTSRIALTGTPLANRLGEYYSMIDWIAPDYLGKPAEFLATYEEPIYAGLYRESTDSQYRESRKRLKALELELEPKVHRRGNAILHAELKGKMEFVITVPLTKLQNDLYCIYAGSMLGVSKGGEPKQATLWSWLGLLQLLCNHPKSFREGILALKAGYESSSKTKPLVVRKKARQSDAEEGPLGSEEDAVQLNEPVSKIGLSQIISESEKVFEVLTTPVDTLCLSNKMQVLMSILKFAEAAQDKVLVFSHRIPTLDFVGEQLAMADKAYARIDGKMLPEKRQPITKEFNEGKTNICLISTRAGGTGLNLFGANRVVIIDDHFNPMWERQAIGRAYRIGQQKPVYVYRLTVGGTFEQAIQNQALFKEQLATRVVDKKNPNRHAVKGAGQYLFLPKTVEQEDLSQFLEKDALLDHLLADQATNHILSITPSETFHIEDGIELTPEESKEAEQMKKDFELSRRDPIAHNAMINQRREEEARKLRQHVASFPQPKPRISAQPLCSSQPSRWDNPLITNGDILLPPSTAPASGTLLHAPLVANPSPAVSQNLNQPQPGPLPYSESKEGKAASFSAPKQTRSSFVAARRLSVTPEFTHHDLQKHIEDSITILSNNQAPQLEAALGEAVGNLFGDGSLDGSPISKRLVPKILLQKATREEIQAIISKKCIEKKYEYIPNSLQSSYARELRRFIVHRAKSEEDHRRLAAGVKLLLDKESVNPKMLLKVLGDKLRPVKPDRTPDVLTGGQIQPENSTSGQPKPMDGQQNKSNPAAGQISGHHKSGSSSMSGVNGHKAEKKGKMDGLEESKGGRKRSLPADEEHASKKAKRARPVTADSASVGAMSKTFENLLSREAARSSKVGS</sequence>
<keyword evidence="4" id="KW-0378">Hydrolase</keyword>
<dbReference type="Gene3D" id="1.10.150.50">
    <property type="entry name" value="Transcription Factor, Ets-1"/>
    <property type="match status" value="1"/>
</dbReference>